<dbReference type="EMBL" id="JYDH01005702">
    <property type="protein sequence ID" value="KRY02887.1"/>
    <property type="molecule type" value="Genomic_DNA"/>
</dbReference>
<reference evidence="1 2" key="1">
    <citation type="submission" date="2015-01" db="EMBL/GenBank/DDBJ databases">
        <title>Evolution of Trichinella species and genotypes.</title>
        <authorList>
            <person name="Korhonen P.K."/>
            <person name="Edoardo P."/>
            <person name="Giuseppe L.R."/>
            <person name="Gasser R.B."/>
        </authorList>
    </citation>
    <scope>NUCLEOTIDE SEQUENCE [LARGE SCALE GENOMIC DNA]</scope>
    <source>
        <strain evidence="1">ISS3</strain>
    </source>
</reference>
<dbReference type="Proteomes" id="UP000054776">
    <property type="component" value="Unassembled WGS sequence"/>
</dbReference>
<name>A0A0V0YRD2_TRISP</name>
<organism evidence="1 2">
    <name type="scientific">Trichinella spiralis</name>
    <name type="common">Trichina worm</name>
    <dbReference type="NCBI Taxonomy" id="6334"/>
    <lineage>
        <taxon>Eukaryota</taxon>
        <taxon>Metazoa</taxon>
        <taxon>Ecdysozoa</taxon>
        <taxon>Nematoda</taxon>
        <taxon>Enoplea</taxon>
        <taxon>Dorylaimia</taxon>
        <taxon>Trichinellida</taxon>
        <taxon>Trichinellidae</taxon>
        <taxon>Trichinella</taxon>
    </lineage>
</organism>
<dbReference type="AlphaFoldDB" id="A0A0V0YRD2"/>
<comment type="caution">
    <text evidence="1">The sequence shown here is derived from an EMBL/GenBank/DDBJ whole genome shotgun (WGS) entry which is preliminary data.</text>
</comment>
<keyword evidence="2" id="KW-1185">Reference proteome</keyword>
<accession>A0A0V0YRD2</accession>
<proteinExistence type="predicted"/>
<dbReference type="InParanoid" id="A0A0V0YRD2"/>
<gene>
    <name evidence="1" type="ORF">T01_12822</name>
</gene>
<protein>
    <submittedName>
        <fullName evidence="1">Uncharacterized protein</fullName>
    </submittedName>
</protein>
<evidence type="ECO:0000313" key="2">
    <source>
        <dbReference type="Proteomes" id="UP000054776"/>
    </source>
</evidence>
<sequence>MPHLEQTDVNMTKHDVIKFNPCYTRIFQLSNQSNSILTDKRYYL</sequence>
<evidence type="ECO:0000313" key="1">
    <source>
        <dbReference type="EMBL" id="KRY02887.1"/>
    </source>
</evidence>